<dbReference type="Pfam" id="PF00580">
    <property type="entry name" value="UvrD-helicase"/>
    <property type="match status" value="1"/>
</dbReference>
<dbReference type="PANTHER" id="PTHR11070">
    <property type="entry name" value="UVRD / RECB / PCRA DNA HELICASE FAMILY MEMBER"/>
    <property type="match status" value="1"/>
</dbReference>
<evidence type="ECO:0000256" key="2">
    <source>
        <dbReference type="ARBA" id="ARBA00022801"/>
    </source>
</evidence>
<gene>
    <name evidence="6" type="primary">recB_18</name>
    <name evidence="6" type="ORF">SDC9_186687</name>
</gene>
<dbReference type="GO" id="GO:0003677">
    <property type="term" value="F:DNA binding"/>
    <property type="evidence" value="ECO:0007669"/>
    <property type="project" value="InterPro"/>
</dbReference>
<dbReference type="SUPFAM" id="SSF52540">
    <property type="entry name" value="P-loop containing nucleoside triphosphate hydrolases"/>
    <property type="match status" value="1"/>
</dbReference>
<feature type="domain" description="UvrD-like helicase ATP-binding" evidence="5">
    <location>
        <begin position="7"/>
        <end position="127"/>
    </location>
</feature>
<evidence type="ECO:0000256" key="1">
    <source>
        <dbReference type="ARBA" id="ARBA00022741"/>
    </source>
</evidence>
<dbReference type="InterPro" id="IPR027417">
    <property type="entry name" value="P-loop_NTPase"/>
</dbReference>
<keyword evidence="3" id="KW-0347">Helicase</keyword>
<dbReference type="InterPro" id="IPR000212">
    <property type="entry name" value="DNA_helicase_UvrD/REP"/>
</dbReference>
<protein>
    <submittedName>
        <fullName evidence="6">RecBCD enzyme subunit RecB</fullName>
        <ecNumber evidence="6">3.1.11.5</ecNumber>
    </submittedName>
</protein>
<evidence type="ECO:0000256" key="4">
    <source>
        <dbReference type="ARBA" id="ARBA00022840"/>
    </source>
</evidence>
<dbReference type="GO" id="GO:0005524">
    <property type="term" value="F:ATP binding"/>
    <property type="evidence" value="ECO:0007669"/>
    <property type="project" value="UniProtKB-KW"/>
</dbReference>
<comment type="caution">
    <text evidence="6">The sequence shown here is derived from an EMBL/GenBank/DDBJ whole genome shotgun (WGS) entry which is preliminary data.</text>
</comment>
<name>A0A645HLN9_9ZZZZ</name>
<keyword evidence="1" id="KW-0547">Nucleotide-binding</keyword>
<dbReference type="GO" id="GO:0043138">
    <property type="term" value="F:3'-5' DNA helicase activity"/>
    <property type="evidence" value="ECO:0007669"/>
    <property type="project" value="TreeGrafter"/>
</dbReference>
<dbReference type="GO" id="GO:0008854">
    <property type="term" value="F:exodeoxyribonuclease V activity"/>
    <property type="evidence" value="ECO:0007669"/>
    <property type="project" value="UniProtKB-EC"/>
</dbReference>
<evidence type="ECO:0000313" key="6">
    <source>
        <dbReference type="EMBL" id="MPN39159.1"/>
    </source>
</evidence>
<organism evidence="6">
    <name type="scientific">bioreactor metagenome</name>
    <dbReference type="NCBI Taxonomy" id="1076179"/>
    <lineage>
        <taxon>unclassified sequences</taxon>
        <taxon>metagenomes</taxon>
        <taxon>ecological metagenomes</taxon>
    </lineage>
</organism>
<evidence type="ECO:0000256" key="3">
    <source>
        <dbReference type="ARBA" id="ARBA00022806"/>
    </source>
</evidence>
<dbReference type="EMBL" id="VSSQ01094803">
    <property type="protein sequence ID" value="MPN39159.1"/>
    <property type="molecule type" value="Genomic_DNA"/>
</dbReference>
<dbReference type="Gene3D" id="3.40.50.300">
    <property type="entry name" value="P-loop containing nucleotide triphosphate hydrolases"/>
    <property type="match status" value="1"/>
</dbReference>
<dbReference type="PANTHER" id="PTHR11070:SF67">
    <property type="entry name" value="DNA 3'-5' HELICASE"/>
    <property type="match status" value="1"/>
</dbReference>
<sequence length="140" mass="16030">MGYLKILKASAGSGKTYNLTAEYLNLIGQDKEAFRHVLAVTFTNKATEEMKRRVIEELFKRSASNSVARERLIGILHNFSSFNISTIDRFFQQTMRAFAREIGKSGSYNIELDDDLVISEAIDLMIQELDLTENEELLDW</sequence>
<dbReference type="EC" id="3.1.11.5" evidence="6"/>
<keyword evidence="4" id="KW-0067">ATP-binding</keyword>
<evidence type="ECO:0000259" key="5">
    <source>
        <dbReference type="Pfam" id="PF00580"/>
    </source>
</evidence>
<accession>A0A645HLN9</accession>
<reference evidence="6" key="1">
    <citation type="submission" date="2019-08" db="EMBL/GenBank/DDBJ databases">
        <authorList>
            <person name="Kucharzyk K."/>
            <person name="Murdoch R.W."/>
            <person name="Higgins S."/>
            <person name="Loffler F."/>
        </authorList>
    </citation>
    <scope>NUCLEOTIDE SEQUENCE</scope>
</reference>
<dbReference type="GO" id="GO:0005829">
    <property type="term" value="C:cytosol"/>
    <property type="evidence" value="ECO:0007669"/>
    <property type="project" value="TreeGrafter"/>
</dbReference>
<dbReference type="GO" id="GO:0000725">
    <property type="term" value="P:recombinational repair"/>
    <property type="evidence" value="ECO:0007669"/>
    <property type="project" value="TreeGrafter"/>
</dbReference>
<dbReference type="InterPro" id="IPR014016">
    <property type="entry name" value="UvrD-like_ATP-bd"/>
</dbReference>
<dbReference type="AlphaFoldDB" id="A0A645HLN9"/>
<keyword evidence="2 6" id="KW-0378">Hydrolase</keyword>
<proteinExistence type="predicted"/>